<evidence type="ECO:0000313" key="5">
    <source>
        <dbReference type="Proteomes" id="UP000431401"/>
    </source>
</evidence>
<protein>
    <recommendedName>
        <fullName evidence="3">Solute-binding protein family 5 domain-containing protein</fullName>
    </recommendedName>
</protein>
<dbReference type="PANTHER" id="PTHR30290:SF38">
    <property type="entry name" value="D,D-DIPEPTIDE-BINDING PERIPLASMIC PROTEIN DDPA-RELATED"/>
    <property type="match status" value="1"/>
</dbReference>
<evidence type="ECO:0000313" key="4">
    <source>
        <dbReference type="EMBL" id="MQY26139.1"/>
    </source>
</evidence>
<dbReference type="InterPro" id="IPR039424">
    <property type="entry name" value="SBP_5"/>
</dbReference>
<dbReference type="RefSeq" id="WP_153340069.1">
    <property type="nucleotide sequence ID" value="NZ_WEGI01000003.1"/>
</dbReference>
<dbReference type="EMBL" id="WEGI01000003">
    <property type="protein sequence ID" value="MQY26139.1"/>
    <property type="molecule type" value="Genomic_DNA"/>
</dbReference>
<dbReference type="SUPFAM" id="SSF53850">
    <property type="entry name" value="Periplasmic binding protein-like II"/>
    <property type="match status" value="1"/>
</dbReference>
<name>A0A7K0DKA6_9NOCA</name>
<evidence type="ECO:0000259" key="3">
    <source>
        <dbReference type="Pfam" id="PF00496"/>
    </source>
</evidence>
<dbReference type="GO" id="GO:0043190">
    <property type="term" value="C:ATP-binding cassette (ABC) transporter complex"/>
    <property type="evidence" value="ECO:0007669"/>
    <property type="project" value="InterPro"/>
</dbReference>
<dbReference type="GO" id="GO:1904680">
    <property type="term" value="F:peptide transmembrane transporter activity"/>
    <property type="evidence" value="ECO:0007669"/>
    <property type="project" value="TreeGrafter"/>
</dbReference>
<dbReference type="InterPro" id="IPR030678">
    <property type="entry name" value="Peptide/Ni-bd"/>
</dbReference>
<dbReference type="PIRSF" id="PIRSF002741">
    <property type="entry name" value="MppA"/>
    <property type="match status" value="1"/>
</dbReference>
<dbReference type="Pfam" id="PF00496">
    <property type="entry name" value="SBP_bac_5"/>
    <property type="match status" value="1"/>
</dbReference>
<feature type="signal peptide" evidence="2">
    <location>
        <begin position="1"/>
        <end position="34"/>
    </location>
</feature>
<dbReference type="GO" id="GO:0042597">
    <property type="term" value="C:periplasmic space"/>
    <property type="evidence" value="ECO:0007669"/>
    <property type="project" value="UniProtKB-ARBA"/>
</dbReference>
<organism evidence="4 5">
    <name type="scientific">Nocardia aurantia</name>
    <dbReference type="NCBI Taxonomy" id="2585199"/>
    <lineage>
        <taxon>Bacteria</taxon>
        <taxon>Bacillati</taxon>
        <taxon>Actinomycetota</taxon>
        <taxon>Actinomycetes</taxon>
        <taxon>Mycobacteriales</taxon>
        <taxon>Nocardiaceae</taxon>
        <taxon>Nocardia</taxon>
    </lineage>
</organism>
<proteinExistence type="predicted"/>
<evidence type="ECO:0000256" key="2">
    <source>
        <dbReference type="SAM" id="SignalP"/>
    </source>
</evidence>
<dbReference type="Gene3D" id="3.40.190.10">
    <property type="entry name" value="Periplasmic binding protein-like II"/>
    <property type="match status" value="1"/>
</dbReference>
<keyword evidence="1 2" id="KW-0732">Signal</keyword>
<dbReference type="OrthoDB" id="9046151at2"/>
<gene>
    <name evidence="4" type="ORF">NRB56_17000</name>
</gene>
<comment type="caution">
    <text evidence="4">The sequence shown here is derived from an EMBL/GenBank/DDBJ whole genome shotgun (WGS) entry which is preliminary data.</text>
</comment>
<reference evidence="4 5" key="1">
    <citation type="submission" date="2019-10" db="EMBL/GenBank/DDBJ databases">
        <title>Nocardia macrotermitis sp. nov. and Nocardia aurantia sp. nov., isolated from the gut of fungus growing-termite Macrotermes natalensis.</title>
        <authorList>
            <person name="Benndorf R."/>
            <person name="Schwitalla J."/>
            <person name="Martin K."/>
            <person name="De Beer W."/>
            <person name="Kaster A.-K."/>
            <person name="Vollmers J."/>
            <person name="Poulsen M."/>
            <person name="Beemelmanns C."/>
        </authorList>
    </citation>
    <scope>NUCLEOTIDE SEQUENCE [LARGE SCALE GENOMIC DNA]</scope>
    <source>
        <strain evidence="4 5">RB56</strain>
    </source>
</reference>
<dbReference type="Gene3D" id="3.10.105.10">
    <property type="entry name" value="Dipeptide-binding Protein, Domain 3"/>
    <property type="match status" value="1"/>
</dbReference>
<accession>A0A7K0DKA6</accession>
<dbReference type="PANTHER" id="PTHR30290">
    <property type="entry name" value="PERIPLASMIC BINDING COMPONENT OF ABC TRANSPORTER"/>
    <property type="match status" value="1"/>
</dbReference>
<dbReference type="Proteomes" id="UP000431401">
    <property type="component" value="Unassembled WGS sequence"/>
</dbReference>
<dbReference type="GO" id="GO:0015833">
    <property type="term" value="P:peptide transport"/>
    <property type="evidence" value="ECO:0007669"/>
    <property type="project" value="TreeGrafter"/>
</dbReference>
<feature type="chain" id="PRO_5029803255" description="Solute-binding protein family 5 domain-containing protein" evidence="2">
    <location>
        <begin position="35"/>
        <end position="523"/>
    </location>
</feature>
<dbReference type="InterPro" id="IPR006311">
    <property type="entry name" value="TAT_signal"/>
</dbReference>
<keyword evidence="5" id="KW-1185">Reference proteome</keyword>
<evidence type="ECO:0000256" key="1">
    <source>
        <dbReference type="ARBA" id="ARBA00022729"/>
    </source>
</evidence>
<feature type="domain" description="Solute-binding protein family 5" evidence="3">
    <location>
        <begin position="105"/>
        <end position="410"/>
    </location>
</feature>
<dbReference type="InterPro" id="IPR000914">
    <property type="entry name" value="SBP_5_dom"/>
</dbReference>
<sequence>MTLTRAGSPGFSRRGLLRAGLSGAAALAAGPILAACAGPAGTGGTTGGASAPPKRGGTLRMAQPATTAEKMMPLILPAMQLRGFQMFDPLVQFEAGEGNHGLAMMLAESITMDSATQCTVVLKPGLTFHNGKPIGPDDIVATMRRAGTEPGSSYSTAFTNVDFGATRALDARTLRCVLQSPESTFAENFVAVPIMPADYDIAAPVGSGAYRLASYVPGERSVCVRFENYWNSELAYFDTVETLTLADKSTIVTALLGKQIDLASNIPANSIPVVEAQGFRKTQYATGNNYIINMNTQFAPLDRVEVRQALRTLINRQEIIAQVYGGLASPGTDVYTPLDAAYDTTRKPPAADPARAMAVLRQAGLDKLPLTVSTTAGAAGIVDMAKAFTQQAVAAGLPFKAQELDAATYYGAGYANRPLSTSFWPGESFTSMVKKTRLPNSPYNSTHWSNERFNALYRNAMTEMDVAKRTEIFREMQDIEAAEGSMIVVLYPKLTDVAAPHIQGMAAQSMTQNVDVRTLWSSR</sequence>
<dbReference type="AlphaFoldDB" id="A0A7K0DKA6"/>
<dbReference type="PROSITE" id="PS51318">
    <property type="entry name" value="TAT"/>
    <property type="match status" value="1"/>
</dbReference>